<dbReference type="PANTHER" id="PTHR43756:SF1">
    <property type="entry name" value="3-PHENYLPROPIONATE_CINNAMIC ACID DIOXYGENASE SUBUNIT ALPHA"/>
    <property type="match status" value="1"/>
</dbReference>
<dbReference type="SUPFAM" id="SSF55961">
    <property type="entry name" value="Bet v1-like"/>
    <property type="match status" value="1"/>
</dbReference>
<keyword evidence="6" id="KW-0411">Iron-sulfur</keyword>
<dbReference type="CDD" id="cd03469">
    <property type="entry name" value="Rieske_RO_Alpha_N"/>
    <property type="match status" value="1"/>
</dbReference>
<dbReference type="GO" id="GO:0005506">
    <property type="term" value="F:iron ion binding"/>
    <property type="evidence" value="ECO:0007669"/>
    <property type="project" value="InterPro"/>
</dbReference>
<gene>
    <name evidence="8" type="ORF">HGQ98_00120</name>
</gene>
<dbReference type="PANTHER" id="PTHR43756">
    <property type="entry name" value="CHOLINE MONOOXYGENASE, CHLOROPLASTIC"/>
    <property type="match status" value="1"/>
</dbReference>
<accession>A0A848N9L2</accession>
<dbReference type="PROSITE" id="PS51296">
    <property type="entry name" value="RIESKE"/>
    <property type="match status" value="1"/>
</dbReference>
<name>A0A848N9L2_9BURK</name>
<keyword evidence="5" id="KW-0408">Iron</keyword>
<proteinExistence type="inferred from homology"/>
<dbReference type="CDD" id="cd00680">
    <property type="entry name" value="RHO_alpha_C"/>
    <property type="match status" value="1"/>
</dbReference>
<evidence type="ECO:0000256" key="1">
    <source>
        <dbReference type="ARBA" id="ARBA00008751"/>
    </source>
</evidence>
<comment type="caution">
    <text evidence="8">The sequence shown here is derived from an EMBL/GenBank/DDBJ whole genome shotgun (WGS) entry which is preliminary data.</text>
</comment>
<sequence length="410" mass="46877">MARDHNQWTGKPDLASNQFVDPRVYTDESIFREEQKNIFDKCWLIACHESELAAPLDYRTYQHPGGHNLIIIRDEDNKIHAFNNICPHRGNLLIYDAAGSIKSPSPAGGPKRITCIFHAWSFDAQGNCVDIPREKDGYQDRVKRCDYSLREFRTEVGYGGFVWVNIDDNADPLAQTLNGALDPLEEMLSEPLEIFHYNRAVVDGNFKMWHDTNSELYHDYLHYHNRVTGMLQPGYFDREFRTFKGGHAQVTDMVLKYDAMKGHKAQSLGWPGLGPNRWALVDIFPGITFNIRSPVMRIDTVIPIGPNKLFIEYRGLGLKSDTPEERAARVQHHNSIWGPFGRNVPEDLMGTFGQGRALADPTEAPMILHARVENNKIHDEVGMRHFYEEWGRRMGRSASNPFPPADQSAR</sequence>
<dbReference type="GO" id="GO:0051537">
    <property type="term" value="F:2 iron, 2 sulfur cluster binding"/>
    <property type="evidence" value="ECO:0007669"/>
    <property type="project" value="UniProtKB-KW"/>
</dbReference>
<organism evidence="8 9">
    <name type="scientific">Achromobacter ruhlandii</name>
    <dbReference type="NCBI Taxonomy" id="72557"/>
    <lineage>
        <taxon>Bacteria</taxon>
        <taxon>Pseudomonadati</taxon>
        <taxon>Pseudomonadota</taxon>
        <taxon>Betaproteobacteria</taxon>
        <taxon>Burkholderiales</taxon>
        <taxon>Alcaligenaceae</taxon>
        <taxon>Achromobacter</taxon>
    </lineage>
</organism>
<evidence type="ECO:0000313" key="9">
    <source>
        <dbReference type="Proteomes" id="UP000542405"/>
    </source>
</evidence>
<feature type="domain" description="Rieske" evidence="7">
    <location>
        <begin position="44"/>
        <end position="151"/>
    </location>
</feature>
<evidence type="ECO:0000256" key="3">
    <source>
        <dbReference type="ARBA" id="ARBA00022723"/>
    </source>
</evidence>
<comment type="similarity">
    <text evidence="1">Belongs to the bacterial ring-hydroxylating dioxygenase alpha subunit family.</text>
</comment>
<dbReference type="InterPro" id="IPR015879">
    <property type="entry name" value="Ring_hydroxy_dOase_asu_C_dom"/>
</dbReference>
<evidence type="ECO:0000256" key="5">
    <source>
        <dbReference type="ARBA" id="ARBA00023004"/>
    </source>
</evidence>
<dbReference type="Proteomes" id="UP000542405">
    <property type="component" value="Unassembled WGS sequence"/>
</dbReference>
<reference evidence="8 9" key="1">
    <citation type="submission" date="2020-04" db="EMBL/GenBank/DDBJ databases">
        <title>Achromobacter ruhlandii genome sequencing and assembly.</title>
        <authorList>
            <person name="Martins R.C.R."/>
            <person name="Perdigao-Neto L.V."/>
            <person name="Levin A.S.S."/>
            <person name="Costa S.F."/>
        </authorList>
    </citation>
    <scope>NUCLEOTIDE SEQUENCE [LARGE SCALE GENOMIC DNA]</scope>
    <source>
        <strain evidence="8 9">9035ralo</strain>
    </source>
</reference>
<dbReference type="GO" id="GO:0016491">
    <property type="term" value="F:oxidoreductase activity"/>
    <property type="evidence" value="ECO:0007669"/>
    <property type="project" value="UniProtKB-KW"/>
</dbReference>
<evidence type="ECO:0000313" key="8">
    <source>
        <dbReference type="EMBL" id="NMU88296.1"/>
    </source>
</evidence>
<evidence type="ECO:0000256" key="4">
    <source>
        <dbReference type="ARBA" id="ARBA00023002"/>
    </source>
</evidence>
<keyword evidence="3" id="KW-0479">Metal-binding</keyword>
<protein>
    <submittedName>
        <fullName evidence="8">Rieske 2Fe-2S domain-containing protein</fullName>
    </submittedName>
</protein>
<dbReference type="RefSeq" id="WP_116522234.1">
    <property type="nucleotide sequence ID" value="NZ_JABBZE010000001.1"/>
</dbReference>
<dbReference type="Pfam" id="PF00355">
    <property type="entry name" value="Rieske"/>
    <property type="match status" value="1"/>
</dbReference>
<dbReference type="InterPro" id="IPR036922">
    <property type="entry name" value="Rieske_2Fe-2S_sf"/>
</dbReference>
<dbReference type="InterPro" id="IPR001663">
    <property type="entry name" value="Rng_hydr_dOase-A"/>
</dbReference>
<dbReference type="SUPFAM" id="SSF50022">
    <property type="entry name" value="ISP domain"/>
    <property type="match status" value="1"/>
</dbReference>
<dbReference type="Gene3D" id="3.90.380.10">
    <property type="entry name" value="Naphthalene 1,2-dioxygenase Alpha Subunit, Chain A, domain 1"/>
    <property type="match status" value="1"/>
</dbReference>
<dbReference type="EMBL" id="JABBZE010000001">
    <property type="protein sequence ID" value="NMU88296.1"/>
    <property type="molecule type" value="Genomic_DNA"/>
</dbReference>
<evidence type="ECO:0000256" key="2">
    <source>
        <dbReference type="ARBA" id="ARBA00022714"/>
    </source>
</evidence>
<keyword evidence="4" id="KW-0560">Oxidoreductase</keyword>
<dbReference type="InterPro" id="IPR017941">
    <property type="entry name" value="Rieske_2Fe-2S"/>
</dbReference>
<evidence type="ECO:0000256" key="6">
    <source>
        <dbReference type="ARBA" id="ARBA00023014"/>
    </source>
</evidence>
<dbReference type="Gene3D" id="2.102.10.10">
    <property type="entry name" value="Rieske [2Fe-2S] iron-sulphur domain"/>
    <property type="match status" value="1"/>
</dbReference>
<evidence type="ECO:0000259" key="7">
    <source>
        <dbReference type="PROSITE" id="PS51296"/>
    </source>
</evidence>
<dbReference type="AlphaFoldDB" id="A0A848N9L2"/>
<dbReference type="Pfam" id="PF00848">
    <property type="entry name" value="Ring_hydroxyl_A"/>
    <property type="match status" value="1"/>
</dbReference>
<keyword evidence="2" id="KW-0001">2Fe-2S</keyword>
<dbReference type="PRINTS" id="PR00090">
    <property type="entry name" value="RNGDIOXGNASE"/>
</dbReference>